<dbReference type="AlphaFoldDB" id="A0A5B2V8P6"/>
<dbReference type="Pfam" id="PF03372">
    <property type="entry name" value="Exo_endo_phos"/>
    <property type="match status" value="1"/>
</dbReference>
<feature type="domain" description="Endonuclease/exonuclease/phosphatase" evidence="1">
    <location>
        <begin position="60"/>
        <end position="311"/>
    </location>
</feature>
<keyword evidence="2" id="KW-0540">Nuclease</keyword>
<evidence type="ECO:0000313" key="3">
    <source>
        <dbReference type="Proteomes" id="UP000323142"/>
    </source>
</evidence>
<organism evidence="2 3">
    <name type="scientific">Salinarimonas soli</name>
    <dbReference type="NCBI Taxonomy" id="1638099"/>
    <lineage>
        <taxon>Bacteria</taxon>
        <taxon>Pseudomonadati</taxon>
        <taxon>Pseudomonadota</taxon>
        <taxon>Alphaproteobacteria</taxon>
        <taxon>Hyphomicrobiales</taxon>
        <taxon>Salinarimonadaceae</taxon>
        <taxon>Salinarimonas</taxon>
    </lineage>
</organism>
<dbReference type="SUPFAM" id="SSF56219">
    <property type="entry name" value="DNase I-like"/>
    <property type="match status" value="1"/>
</dbReference>
<dbReference type="InterPro" id="IPR005135">
    <property type="entry name" value="Endo/exonuclease/phosphatase"/>
</dbReference>
<name>A0A5B2V8P6_9HYPH</name>
<dbReference type="OrthoDB" id="1398885at2"/>
<sequence>MRLRIATFNIENLAARDAFGKSARPETKAALSLFDFSEPRDRENAERAIALMVEDEKRQATALAIAEARADVLICQEVDNLGVLQPFLANYVHEFTDLRYGHLKVIDGNDPRGIDVAFAARRDLVAGKNDVRFKSHHERTFGELGVLDESLAEFGIGPDDLVFNRDCLEATLDLGEAELTIFACHFKSMGQPDKGGRDATRPIREAEAKAVRAIVQERFGDEWREANWIVAGDLNDFRERILAGGRAERSLPSGIDVLFDDFGVNPVERLLPAERWTLFHQAMLKDGSLVEEHVQLDYLLLSPALAAANPEPAVEIVRRGLPYRVPLDPAHPDRSVAYLATRADRYPRVGWDRPKASDHCPLVVEIDVPPRRL</sequence>
<keyword evidence="2" id="KW-0255">Endonuclease</keyword>
<evidence type="ECO:0000259" key="1">
    <source>
        <dbReference type="Pfam" id="PF03372"/>
    </source>
</evidence>
<comment type="caution">
    <text evidence="2">The sequence shown here is derived from an EMBL/GenBank/DDBJ whole genome shotgun (WGS) entry which is preliminary data.</text>
</comment>
<evidence type="ECO:0000313" key="2">
    <source>
        <dbReference type="EMBL" id="KAA2235176.1"/>
    </source>
</evidence>
<keyword evidence="3" id="KW-1185">Reference proteome</keyword>
<dbReference type="RefSeq" id="WP_149821146.1">
    <property type="nucleotide sequence ID" value="NZ_VUOA01000037.1"/>
</dbReference>
<reference evidence="2 3" key="2">
    <citation type="submission" date="2019-09" db="EMBL/GenBank/DDBJ databases">
        <authorList>
            <person name="Jin C."/>
        </authorList>
    </citation>
    <scope>NUCLEOTIDE SEQUENCE [LARGE SCALE GENOMIC DNA]</scope>
    <source>
        <strain evidence="2 3">BN140002</strain>
    </source>
</reference>
<dbReference type="PANTHER" id="PTHR42834">
    <property type="entry name" value="ENDONUCLEASE/EXONUCLEASE/PHOSPHATASE FAMILY PROTEIN (AFU_ORTHOLOGUE AFUA_3G09210)"/>
    <property type="match status" value="1"/>
</dbReference>
<proteinExistence type="predicted"/>
<gene>
    <name evidence="2" type="ORF">F0L46_20740</name>
</gene>
<dbReference type="Gene3D" id="3.60.10.10">
    <property type="entry name" value="Endonuclease/exonuclease/phosphatase"/>
    <property type="match status" value="1"/>
</dbReference>
<accession>A0A5B2V8P6</accession>
<dbReference type="PANTHER" id="PTHR42834:SF1">
    <property type="entry name" value="ENDONUCLEASE_EXONUCLEASE_PHOSPHATASE FAMILY PROTEIN (AFU_ORTHOLOGUE AFUA_3G09210)"/>
    <property type="match status" value="1"/>
</dbReference>
<dbReference type="GO" id="GO:0004519">
    <property type="term" value="F:endonuclease activity"/>
    <property type="evidence" value="ECO:0007669"/>
    <property type="project" value="UniProtKB-KW"/>
</dbReference>
<keyword evidence="2" id="KW-0378">Hydrolase</keyword>
<reference evidence="2 3" key="1">
    <citation type="submission" date="2019-09" db="EMBL/GenBank/DDBJ databases">
        <title>Salinarimonas rosea gen. nov., sp. nov., a new member of the a-2 subgroup of the Proteobacteria.</title>
        <authorList>
            <person name="Liu J."/>
        </authorList>
    </citation>
    <scope>NUCLEOTIDE SEQUENCE [LARGE SCALE GENOMIC DNA]</scope>
    <source>
        <strain evidence="2 3">BN140002</strain>
    </source>
</reference>
<protein>
    <submittedName>
        <fullName evidence="2">Endonuclease</fullName>
    </submittedName>
</protein>
<dbReference type="EMBL" id="VUOA01000037">
    <property type="protein sequence ID" value="KAA2235176.1"/>
    <property type="molecule type" value="Genomic_DNA"/>
</dbReference>
<dbReference type="InterPro" id="IPR036691">
    <property type="entry name" value="Endo/exonu/phosph_ase_sf"/>
</dbReference>
<dbReference type="Proteomes" id="UP000323142">
    <property type="component" value="Unassembled WGS sequence"/>
</dbReference>